<dbReference type="PROSITE" id="PS50110">
    <property type="entry name" value="RESPONSE_REGULATORY"/>
    <property type="match status" value="1"/>
</dbReference>
<dbReference type="Gene3D" id="3.40.50.2300">
    <property type="match status" value="1"/>
</dbReference>
<dbReference type="CDD" id="cd17557">
    <property type="entry name" value="REC_Rcp-like"/>
    <property type="match status" value="1"/>
</dbReference>
<dbReference type="EMBL" id="JAOPKA010000004">
    <property type="protein sequence ID" value="MCU4741293.1"/>
    <property type="molecule type" value="Genomic_DNA"/>
</dbReference>
<evidence type="ECO:0000256" key="1">
    <source>
        <dbReference type="PROSITE-ProRule" id="PRU00169"/>
    </source>
</evidence>
<evidence type="ECO:0000313" key="6">
    <source>
        <dbReference type="Proteomes" id="UP001321018"/>
    </source>
</evidence>
<comment type="caution">
    <text evidence="3">The sequence shown here is derived from an EMBL/GenBank/DDBJ whole genome shotgun (WGS) entry which is preliminary data.</text>
</comment>
<proteinExistence type="predicted"/>
<dbReference type="InterPro" id="IPR001789">
    <property type="entry name" value="Sig_transdc_resp-reg_receiver"/>
</dbReference>
<organism evidence="3 6">
    <name type="scientific">Natronoglomus mannanivorans</name>
    <dbReference type="NCBI Taxonomy" id="2979990"/>
    <lineage>
        <taxon>Archaea</taxon>
        <taxon>Methanobacteriati</taxon>
        <taxon>Methanobacteriota</taxon>
        <taxon>Stenosarchaea group</taxon>
        <taxon>Halobacteria</taxon>
        <taxon>Halobacteriales</taxon>
        <taxon>Natrialbaceae</taxon>
        <taxon>Natronoglomus</taxon>
    </lineage>
</organism>
<dbReference type="SUPFAM" id="SSF52172">
    <property type="entry name" value="CheY-like"/>
    <property type="match status" value="1"/>
</dbReference>
<keyword evidence="1" id="KW-0597">Phosphoprotein</keyword>
<dbReference type="RefSeq" id="WP_338003134.1">
    <property type="nucleotide sequence ID" value="NZ_JAOPKA010000004.1"/>
</dbReference>
<name>A0AAP3E1B9_9EURY</name>
<dbReference type="InterPro" id="IPR011006">
    <property type="entry name" value="CheY-like_superfamily"/>
</dbReference>
<dbReference type="PANTHER" id="PTHR44520">
    <property type="entry name" value="RESPONSE REGULATOR RCP1-RELATED"/>
    <property type="match status" value="1"/>
</dbReference>
<evidence type="ECO:0000313" key="4">
    <source>
        <dbReference type="EMBL" id="MCU4973778.1"/>
    </source>
</evidence>
<keyword evidence="5" id="KW-1185">Reference proteome</keyword>
<dbReference type="PANTHER" id="PTHR44520:SF2">
    <property type="entry name" value="RESPONSE REGULATOR RCP1"/>
    <property type="match status" value="1"/>
</dbReference>
<sequence length="149" mass="16750">MAVPRQRNVNILVVESDPDDAQLFRDSFADSESVNQVYVTSSGNDALDYVYQRGEHDTAPRPNLVVLDPQLPESRPSGYDVLSELKSEPKLSQIPVIVLTSSDAETDLLRSYNLHANAYLRKPDDPDSFDELIDSFKRFWLSAVRLPPA</sequence>
<dbReference type="Proteomes" id="UP001321018">
    <property type="component" value="Unassembled WGS sequence"/>
</dbReference>
<feature type="modified residue" description="4-aspartylphosphate" evidence="1">
    <location>
        <position position="68"/>
    </location>
</feature>
<dbReference type="InterPro" id="IPR052893">
    <property type="entry name" value="TCS_response_regulator"/>
</dbReference>
<evidence type="ECO:0000313" key="3">
    <source>
        <dbReference type="EMBL" id="MCU4741293.1"/>
    </source>
</evidence>
<dbReference type="Proteomes" id="UP001320972">
    <property type="component" value="Unassembled WGS sequence"/>
</dbReference>
<dbReference type="Pfam" id="PF00072">
    <property type="entry name" value="Response_reg"/>
    <property type="match status" value="1"/>
</dbReference>
<reference evidence="3 5" key="1">
    <citation type="submission" date="2022-09" db="EMBL/GenBank/DDBJ databases">
        <title>Enrichment on poylsaccharides allowed isolation of novel metabolic and taxonomic groups of Haloarchaea.</title>
        <authorList>
            <person name="Sorokin D.Y."/>
            <person name="Elcheninov A.G."/>
            <person name="Khizhniak T.V."/>
            <person name="Kolganova T.V."/>
            <person name="Kublanov I.V."/>
        </authorList>
    </citation>
    <scope>NUCLEOTIDE SEQUENCE</scope>
    <source>
        <strain evidence="4 5">AArc-m2/3/4</strain>
        <strain evidence="3">AArc-xg1-1</strain>
    </source>
</reference>
<gene>
    <name evidence="4" type="ORF">OB955_13645</name>
    <name evidence="3" type="ORF">OB960_07750</name>
</gene>
<evidence type="ECO:0000313" key="5">
    <source>
        <dbReference type="Proteomes" id="UP001320972"/>
    </source>
</evidence>
<dbReference type="SMART" id="SM00448">
    <property type="entry name" value="REC"/>
    <property type="match status" value="1"/>
</dbReference>
<feature type="domain" description="Response regulatory" evidence="2">
    <location>
        <begin position="10"/>
        <end position="137"/>
    </location>
</feature>
<dbReference type="AlphaFoldDB" id="A0AAP3E1B9"/>
<evidence type="ECO:0000259" key="2">
    <source>
        <dbReference type="PROSITE" id="PS50110"/>
    </source>
</evidence>
<accession>A0AAP3E1B9</accession>
<protein>
    <submittedName>
        <fullName evidence="3">Response regulator</fullName>
    </submittedName>
</protein>
<dbReference type="EMBL" id="JAOPKB010000008">
    <property type="protein sequence ID" value="MCU4973778.1"/>
    <property type="molecule type" value="Genomic_DNA"/>
</dbReference>
<dbReference type="GO" id="GO:0000160">
    <property type="term" value="P:phosphorelay signal transduction system"/>
    <property type="evidence" value="ECO:0007669"/>
    <property type="project" value="InterPro"/>
</dbReference>